<feature type="domain" description="F-box" evidence="4">
    <location>
        <begin position="216"/>
        <end position="265"/>
    </location>
</feature>
<feature type="compositionally biased region" description="Acidic residues" evidence="3">
    <location>
        <begin position="150"/>
        <end position="181"/>
    </location>
</feature>
<dbReference type="RefSeq" id="XP_014662848.1">
    <property type="nucleotide sequence ID" value="XM_014807362.1"/>
</dbReference>
<protein>
    <submittedName>
        <fullName evidence="7">F-box only protein 9-like</fullName>
    </submittedName>
</protein>
<dbReference type="PROSITE" id="PS50005">
    <property type="entry name" value="TPR"/>
    <property type="match status" value="1"/>
</dbReference>
<feature type="region of interest" description="Disordered" evidence="3">
    <location>
        <begin position="139"/>
        <end position="182"/>
    </location>
</feature>
<feature type="compositionally biased region" description="Acidic residues" evidence="3">
    <location>
        <begin position="39"/>
        <end position="50"/>
    </location>
</feature>
<evidence type="ECO:0000259" key="5">
    <source>
        <dbReference type="Pfam" id="PF19270"/>
    </source>
</evidence>
<evidence type="ECO:0000313" key="6">
    <source>
        <dbReference type="Proteomes" id="UP000695022"/>
    </source>
</evidence>
<accession>A0ABM1DSC7</accession>
<gene>
    <name evidence="7" type="primary">LOC106805673</name>
</gene>
<keyword evidence="2" id="KW-0802">TPR repeat</keyword>
<dbReference type="InterPro" id="IPR019734">
    <property type="entry name" value="TPR_rpt"/>
</dbReference>
<evidence type="ECO:0000256" key="1">
    <source>
        <dbReference type="ARBA" id="ARBA00022786"/>
    </source>
</evidence>
<dbReference type="InterPro" id="IPR036047">
    <property type="entry name" value="F-box-like_dom_sf"/>
</dbReference>
<keyword evidence="6" id="KW-1185">Reference proteome</keyword>
<evidence type="ECO:0000259" key="4">
    <source>
        <dbReference type="Pfam" id="PF12937"/>
    </source>
</evidence>
<dbReference type="SUPFAM" id="SSF81383">
    <property type="entry name" value="F-box domain"/>
    <property type="match status" value="1"/>
</dbReference>
<feature type="domain" description="F-box protein Hrt3/FBXO9 C-terminal" evidence="5">
    <location>
        <begin position="280"/>
        <end position="396"/>
    </location>
</feature>
<evidence type="ECO:0000256" key="3">
    <source>
        <dbReference type="SAM" id="MobiDB-lite"/>
    </source>
</evidence>
<feature type="repeat" description="TPR" evidence="2">
    <location>
        <begin position="99"/>
        <end position="132"/>
    </location>
</feature>
<dbReference type="PANTHER" id="PTHR12874:SF29">
    <property type="entry name" value="F-BOX ONLY PROTEIN 9"/>
    <property type="match status" value="1"/>
</dbReference>
<evidence type="ECO:0000313" key="7">
    <source>
        <dbReference type="RefSeq" id="XP_014662848.1"/>
    </source>
</evidence>
<name>A0ABM1DSC7_PRICU</name>
<dbReference type="GeneID" id="106805673"/>
<dbReference type="Proteomes" id="UP000695022">
    <property type="component" value="Unplaced"/>
</dbReference>
<reference evidence="7" key="1">
    <citation type="submission" date="2025-08" db="UniProtKB">
        <authorList>
            <consortium name="RefSeq"/>
        </authorList>
    </citation>
    <scope>IDENTIFICATION</scope>
</reference>
<proteinExistence type="predicted"/>
<sequence length="474" mass="54068">MAANPVTQDNYFPIPVADVADAGDGAAAAGNGGEGAQEGIDEESEDEEAESSPAATVSNSLDTRLEQFRLQWQQELTAGGGRRRRKSSTRQEPNEAEQAEELFQQGVDAEKCGNLYEAIGFYRRAIQLVPDIEFRIQESSQNRGNQISETDYESEEDSDTMTESGESDSEDEEAGDNDAEQDPSKALVAKFNMLKLEQGDVSKTCHPESEQKCVHISALPVEVLVYIFKWVVSSELDMRSLEQLAGVSRGFYVCARDREIWRLACEKVFGVTCGSPTTYGSWRNMYILRPHVRYNGCYISKTTYVRHGEQSLDNFYRPWHTVNYYRYLRFWPDGTAMMLTTPDDPPATLPKLRTPRDGKTTALMVGHYRMVANAITVVVKKHKERESNYYSRYRKRHQQQLQAESERTFHMEFQLKNIGMRTHCQLAWQYYSIHTLNKNSQDSISEFELNGKSYPPFHFSRVKSYTSSSQNPLQ</sequence>
<dbReference type="InterPro" id="IPR045464">
    <property type="entry name" value="Hrt3/FBXO9_C"/>
</dbReference>
<feature type="region of interest" description="Disordered" evidence="3">
    <location>
        <begin position="74"/>
        <end position="103"/>
    </location>
</feature>
<keyword evidence="1" id="KW-0833">Ubl conjugation pathway</keyword>
<feature type="region of interest" description="Disordered" evidence="3">
    <location>
        <begin position="23"/>
        <end position="62"/>
    </location>
</feature>
<organism evidence="6 7">
    <name type="scientific">Priapulus caudatus</name>
    <name type="common">Priapulid worm</name>
    <dbReference type="NCBI Taxonomy" id="37621"/>
    <lineage>
        <taxon>Eukaryota</taxon>
        <taxon>Metazoa</taxon>
        <taxon>Ecdysozoa</taxon>
        <taxon>Scalidophora</taxon>
        <taxon>Priapulida</taxon>
        <taxon>Priapulimorpha</taxon>
        <taxon>Priapulimorphida</taxon>
        <taxon>Priapulidae</taxon>
        <taxon>Priapulus</taxon>
    </lineage>
</organism>
<dbReference type="Pfam" id="PF19270">
    <property type="entry name" value="FBO_C"/>
    <property type="match status" value="1"/>
</dbReference>
<dbReference type="PANTHER" id="PTHR12874">
    <property type="entry name" value="F-BOX ONLY PROTEIN 48-RELATED"/>
    <property type="match status" value="1"/>
</dbReference>
<dbReference type="InterPro" id="IPR001810">
    <property type="entry name" value="F-box_dom"/>
</dbReference>
<dbReference type="Gene3D" id="1.20.1280.50">
    <property type="match status" value="1"/>
</dbReference>
<dbReference type="CDD" id="cd22089">
    <property type="entry name" value="F-box_FBXO9"/>
    <property type="match status" value="1"/>
</dbReference>
<evidence type="ECO:0000256" key="2">
    <source>
        <dbReference type="PROSITE-ProRule" id="PRU00339"/>
    </source>
</evidence>
<dbReference type="Pfam" id="PF12937">
    <property type="entry name" value="F-box-like"/>
    <property type="match status" value="1"/>
</dbReference>